<name>B8CXN1_HALOH</name>
<organism evidence="8 9">
    <name type="scientific">Halothermothrix orenii (strain H 168 / OCM 544 / DSM 9562)</name>
    <dbReference type="NCBI Taxonomy" id="373903"/>
    <lineage>
        <taxon>Bacteria</taxon>
        <taxon>Bacillati</taxon>
        <taxon>Bacillota</taxon>
        <taxon>Clostridia</taxon>
        <taxon>Halanaerobiales</taxon>
        <taxon>Halothermotrichaceae</taxon>
        <taxon>Halothermothrix</taxon>
    </lineage>
</organism>
<dbReference type="eggNOG" id="COG1277">
    <property type="taxonomic scope" value="Bacteria"/>
</dbReference>
<keyword evidence="5 6" id="KW-0472">Membrane</keyword>
<evidence type="ECO:0000256" key="5">
    <source>
        <dbReference type="ARBA" id="ARBA00023136"/>
    </source>
</evidence>
<dbReference type="Proteomes" id="UP000000719">
    <property type="component" value="Chromosome"/>
</dbReference>
<dbReference type="AlphaFoldDB" id="B8CXN1"/>
<dbReference type="RefSeq" id="WP_012636234.1">
    <property type="nucleotide sequence ID" value="NC_011899.1"/>
</dbReference>
<sequence length="235" mass="26768">MKSLIIFKREVGHYFLSPMAYIVIGFFLLLSGYFFSTFILSSRIVTMQVTLGNMSLLFIFVVPILTMHLIADERKLGTEELLLTSPVTTTSVVIGKYLASLFLIFFMLFISLIYPVILFVYGEPEVGPIISGYVGVFLMGAAAAAIGLFASSLTENQIISAVVSFSILLLFWIIDWAADAISFRGREILEWFSILSHLEDFRQGIIGLDHLFYYFTLTIFFIFLTIQNIERRRWN</sequence>
<evidence type="ECO:0000313" key="8">
    <source>
        <dbReference type="EMBL" id="ACL70050.1"/>
    </source>
</evidence>
<keyword evidence="2" id="KW-1003">Cell membrane</keyword>
<comment type="subcellular location">
    <subcellularLocation>
        <location evidence="1">Cell membrane</location>
        <topology evidence="1">Multi-pass membrane protein</topology>
    </subcellularLocation>
</comment>
<dbReference type="HOGENOM" id="CLU_081003_0_0_9"/>
<evidence type="ECO:0000256" key="3">
    <source>
        <dbReference type="ARBA" id="ARBA00022692"/>
    </source>
</evidence>
<dbReference type="STRING" id="373903.Hore_13000"/>
<reference evidence="8 9" key="1">
    <citation type="journal article" date="2009" name="PLoS ONE">
        <title>Genome analysis of the anaerobic thermohalophilic bacterium Halothermothrix orenii.</title>
        <authorList>
            <person name="Mavromatis K."/>
            <person name="Ivanova N."/>
            <person name="Anderson I."/>
            <person name="Lykidis A."/>
            <person name="Hooper S.D."/>
            <person name="Sun H."/>
            <person name="Kunin V."/>
            <person name="Lapidus A."/>
            <person name="Hugenholtz P."/>
            <person name="Patel B."/>
            <person name="Kyrpides N.C."/>
        </authorList>
    </citation>
    <scope>NUCLEOTIDE SEQUENCE [LARGE SCALE GENOMIC DNA]</scope>
    <source>
        <strain evidence="9">H 168 / OCM 544 / DSM 9562</strain>
    </source>
</reference>
<evidence type="ECO:0000256" key="2">
    <source>
        <dbReference type="ARBA" id="ARBA00022475"/>
    </source>
</evidence>
<dbReference type="GO" id="GO:0140359">
    <property type="term" value="F:ABC-type transporter activity"/>
    <property type="evidence" value="ECO:0007669"/>
    <property type="project" value="InterPro"/>
</dbReference>
<keyword evidence="3 6" id="KW-0812">Transmembrane</keyword>
<feature type="transmembrane region" description="Helical" evidence="6">
    <location>
        <begin position="97"/>
        <end position="121"/>
    </location>
</feature>
<feature type="domain" description="ABC-2 type transporter transmembrane" evidence="7">
    <location>
        <begin position="50"/>
        <end position="172"/>
    </location>
</feature>
<evidence type="ECO:0000313" key="9">
    <source>
        <dbReference type="Proteomes" id="UP000000719"/>
    </source>
</evidence>
<dbReference type="Pfam" id="PF12698">
    <property type="entry name" value="ABC2_membrane_3"/>
    <property type="match status" value="1"/>
</dbReference>
<dbReference type="InterPro" id="IPR013525">
    <property type="entry name" value="ABC2_TM"/>
</dbReference>
<feature type="transmembrane region" description="Helical" evidence="6">
    <location>
        <begin position="52"/>
        <end position="71"/>
    </location>
</feature>
<dbReference type="PANTHER" id="PTHR30294:SF29">
    <property type="entry name" value="MULTIDRUG ABC TRANSPORTER PERMEASE YBHS-RELATED"/>
    <property type="match status" value="1"/>
</dbReference>
<proteinExistence type="predicted"/>
<accession>B8CXN1</accession>
<gene>
    <name evidence="8" type="ordered locus">Hore_13000</name>
</gene>
<evidence type="ECO:0000259" key="7">
    <source>
        <dbReference type="Pfam" id="PF12698"/>
    </source>
</evidence>
<feature type="transmembrane region" description="Helical" evidence="6">
    <location>
        <begin position="133"/>
        <end position="152"/>
    </location>
</feature>
<keyword evidence="4 6" id="KW-1133">Transmembrane helix</keyword>
<dbReference type="KEGG" id="hor:Hore_13000"/>
<dbReference type="EMBL" id="CP001098">
    <property type="protein sequence ID" value="ACL70050.1"/>
    <property type="molecule type" value="Genomic_DNA"/>
</dbReference>
<evidence type="ECO:0000256" key="4">
    <source>
        <dbReference type="ARBA" id="ARBA00022989"/>
    </source>
</evidence>
<evidence type="ECO:0000256" key="6">
    <source>
        <dbReference type="SAM" id="Phobius"/>
    </source>
</evidence>
<dbReference type="OrthoDB" id="9794512at2"/>
<protein>
    <submittedName>
        <fullName evidence="8">ABC-2 type transporter</fullName>
    </submittedName>
</protein>
<feature type="transmembrane region" description="Helical" evidence="6">
    <location>
        <begin position="158"/>
        <end position="178"/>
    </location>
</feature>
<feature type="transmembrane region" description="Helical" evidence="6">
    <location>
        <begin position="20"/>
        <end position="40"/>
    </location>
</feature>
<dbReference type="PANTHER" id="PTHR30294">
    <property type="entry name" value="MEMBRANE COMPONENT OF ABC TRANSPORTER YHHJ-RELATED"/>
    <property type="match status" value="1"/>
</dbReference>
<dbReference type="InterPro" id="IPR051449">
    <property type="entry name" value="ABC-2_transporter_component"/>
</dbReference>
<keyword evidence="9" id="KW-1185">Reference proteome</keyword>
<evidence type="ECO:0000256" key="1">
    <source>
        <dbReference type="ARBA" id="ARBA00004651"/>
    </source>
</evidence>
<feature type="transmembrane region" description="Helical" evidence="6">
    <location>
        <begin position="211"/>
        <end position="229"/>
    </location>
</feature>
<dbReference type="GO" id="GO:0005886">
    <property type="term" value="C:plasma membrane"/>
    <property type="evidence" value="ECO:0007669"/>
    <property type="project" value="UniProtKB-SubCell"/>
</dbReference>